<dbReference type="InterPro" id="IPR050743">
    <property type="entry name" value="2-oxoacid_DH_E2_comp"/>
</dbReference>
<dbReference type="Pfam" id="PF00364">
    <property type="entry name" value="Biotin_lipoyl"/>
    <property type="match status" value="1"/>
</dbReference>
<evidence type="ECO:0000256" key="1">
    <source>
        <dbReference type="ARBA" id="ARBA00001938"/>
    </source>
</evidence>
<dbReference type="Gene3D" id="2.40.50.100">
    <property type="match status" value="1"/>
</dbReference>
<comment type="cofactor">
    <cofactor evidence="1 6">
        <name>(R)-lipoate</name>
        <dbReference type="ChEBI" id="CHEBI:83088"/>
    </cofactor>
</comment>
<dbReference type="InterPro" id="IPR001078">
    <property type="entry name" value="2-oxoacid_DH_actylTfrase"/>
</dbReference>
<evidence type="ECO:0000259" key="8">
    <source>
        <dbReference type="PROSITE" id="PS51826"/>
    </source>
</evidence>
<evidence type="ECO:0000256" key="6">
    <source>
        <dbReference type="RuleBase" id="RU003423"/>
    </source>
</evidence>
<dbReference type="InterPro" id="IPR000089">
    <property type="entry name" value="Biotin_lipoyl"/>
</dbReference>
<feature type="domain" description="Peripheral subunit-binding (PSBD)" evidence="8">
    <location>
        <begin position="188"/>
        <end position="225"/>
    </location>
</feature>
<dbReference type="STRING" id="1802163.A2932_00195"/>
<reference evidence="9 10" key="1">
    <citation type="journal article" date="2016" name="Nat. Commun.">
        <title>Thousands of microbial genomes shed light on interconnected biogeochemical processes in an aquifer system.</title>
        <authorList>
            <person name="Anantharaman K."/>
            <person name="Brown C.T."/>
            <person name="Hug L.A."/>
            <person name="Sharon I."/>
            <person name="Castelle C.J."/>
            <person name="Probst A.J."/>
            <person name="Thomas B.C."/>
            <person name="Singh A."/>
            <person name="Wilkins M.J."/>
            <person name="Karaoz U."/>
            <person name="Brodie E.L."/>
            <person name="Williams K.H."/>
            <person name="Hubbard S.S."/>
            <person name="Banfield J.F."/>
        </authorList>
    </citation>
    <scope>NUCLEOTIDE SEQUENCE [LARGE SCALE GENOMIC DNA]</scope>
</reference>
<evidence type="ECO:0000313" key="10">
    <source>
        <dbReference type="Proteomes" id="UP000179153"/>
    </source>
</evidence>
<organism evidence="9 10">
    <name type="scientific">Candidatus Spechtbacteria bacterium RIFCSPLOWO2_01_FULL_46_10</name>
    <dbReference type="NCBI Taxonomy" id="1802163"/>
    <lineage>
        <taxon>Bacteria</taxon>
        <taxon>Candidatus Spechtiibacteriota</taxon>
    </lineage>
</organism>
<dbReference type="EMBL" id="MHOI01000024">
    <property type="protein sequence ID" value="OGZ61250.1"/>
    <property type="molecule type" value="Genomic_DNA"/>
</dbReference>
<dbReference type="SUPFAM" id="SSF52777">
    <property type="entry name" value="CoA-dependent acyltransferases"/>
    <property type="match status" value="1"/>
</dbReference>
<evidence type="ECO:0000256" key="3">
    <source>
        <dbReference type="ARBA" id="ARBA00022679"/>
    </source>
</evidence>
<gene>
    <name evidence="9" type="ORF">A2932_00195</name>
</gene>
<comment type="similarity">
    <text evidence="2 6">Belongs to the 2-oxoacid dehydrogenase family.</text>
</comment>
<evidence type="ECO:0000256" key="2">
    <source>
        <dbReference type="ARBA" id="ARBA00007317"/>
    </source>
</evidence>
<dbReference type="Pfam" id="PF02817">
    <property type="entry name" value="E3_binding"/>
    <property type="match status" value="1"/>
</dbReference>
<dbReference type="Proteomes" id="UP000179153">
    <property type="component" value="Unassembled WGS sequence"/>
</dbReference>
<dbReference type="GO" id="GO:0016407">
    <property type="term" value="F:acetyltransferase activity"/>
    <property type="evidence" value="ECO:0007669"/>
    <property type="project" value="TreeGrafter"/>
</dbReference>
<keyword evidence="5 6" id="KW-0012">Acyltransferase</keyword>
<dbReference type="PANTHER" id="PTHR43178:SF5">
    <property type="entry name" value="LIPOAMIDE ACYLTRANSFERASE COMPONENT OF BRANCHED-CHAIN ALPHA-KETO ACID DEHYDROGENASE COMPLEX, MITOCHONDRIAL"/>
    <property type="match status" value="1"/>
</dbReference>
<accession>A0A1G2HG55</accession>
<sequence length="486" mass="53295">MEYLVRIPTSIEGEPIAEYSASGINITAWHKRVGEVVQKGELLFSLNTDKTDIDIISEVTGTLKEILLPAGSLINDLNKITPDGEYLDTPIAVIHIMNGAGIPLLAAQDEKTDDKQYVTPKPPERKSGKPVVSAKAFELIRTHNLVISDIAKFAPDGHITEETLEEYLRAHAQGSPAAAENGQNTTARAIPAARTLALKHNMDLSQIQGSGPDGVILVSDIERILGDRPESEGGQSGVEFEAAILPAGSQLEIIKPNPIRRAIAKSMQEGITIPTAGSAMFFDFSPLMTFRAKYARGFENAFGVRFRTWVPIAFAFVRALKEEKFTIFNAYWEWKSADYKDAAICEYPSINLGISYDNGSGLRILNLKGAENSDFADFACRADDLLTRMRAQKLNPSELRGYTIIFNNIGALGHDFGHSILTPGISAMLNLGRMEQGSGKGILQLFFDHRMFDGSLTGELMKEVYRILCEEIVPELTELCTNKKGG</sequence>
<dbReference type="InterPro" id="IPR036625">
    <property type="entry name" value="E3-bd_dom_sf"/>
</dbReference>
<keyword evidence="4 6" id="KW-0450">Lipoyl</keyword>
<dbReference type="PROSITE" id="PS00189">
    <property type="entry name" value="LIPOYL"/>
    <property type="match status" value="1"/>
</dbReference>
<evidence type="ECO:0000313" key="9">
    <source>
        <dbReference type="EMBL" id="OGZ61250.1"/>
    </source>
</evidence>
<dbReference type="Gene3D" id="3.30.559.10">
    <property type="entry name" value="Chloramphenicol acetyltransferase-like domain"/>
    <property type="match status" value="1"/>
</dbReference>
<dbReference type="InterPro" id="IPR011053">
    <property type="entry name" value="Single_hybrid_motif"/>
</dbReference>
<dbReference type="InterPro" id="IPR003016">
    <property type="entry name" value="2-oxoA_DH_lipoyl-BS"/>
</dbReference>
<dbReference type="GO" id="GO:0005737">
    <property type="term" value="C:cytoplasm"/>
    <property type="evidence" value="ECO:0007669"/>
    <property type="project" value="TreeGrafter"/>
</dbReference>
<dbReference type="Gene3D" id="4.10.320.10">
    <property type="entry name" value="E3-binding domain"/>
    <property type="match status" value="1"/>
</dbReference>
<evidence type="ECO:0000256" key="7">
    <source>
        <dbReference type="SAM" id="MobiDB-lite"/>
    </source>
</evidence>
<dbReference type="InterPro" id="IPR023213">
    <property type="entry name" value="CAT-like_dom_sf"/>
</dbReference>
<dbReference type="InterPro" id="IPR004167">
    <property type="entry name" value="PSBD"/>
</dbReference>
<dbReference type="SUPFAM" id="SSF47005">
    <property type="entry name" value="Peripheral subunit-binding domain of 2-oxo acid dehydrogenase complex"/>
    <property type="match status" value="1"/>
</dbReference>
<evidence type="ECO:0000256" key="4">
    <source>
        <dbReference type="ARBA" id="ARBA00022823"/>
    </source>
</evidence>
<feature type="region of interest" description="Disordered" evidence="7">
    <location>
        <begin position="111"/>
        <end position="130"/>
    </location>
</feature>
<proteinExistence type="inferred from homology"/>
<feature type="compositionally biased region" description="Basic and acidic residues" evidence="7">
    <location>
        <begin position="111"/>
        <end position="127"/>
    </location>
</feature>
<dbReference type="PANTHER" id="PTHR43178">
    <property type="entry name" value="DIHYDROLIPOAMIDE ACETYLTRANSFERASE COMPONENT OF PYRUVATE DEHYDROGENASE COMPLEX"/>
    <property type="match status" value="1"/>
</dbReference>
<name>A0A1G2HG55_9BACT</name>
<dbReference type="EC" id="2.3.1.-" evidence="6"/>
<dbReference type="SUPFAM" id="SSF51230">
    <property type="entry name" value="Single hybrid motif"/>
    <property type="match status" value="1"/>
</dbReference>
<keyword evidence="3 6" id="KW-0808">Transferase</keyword>
<dbReference type="PROSITE" id="PS51826">
    <property type="entry name" value="PSBD"/>
    <property type="match status" value="1"/>
</dbReference>
<evidence type="ECO:0000256" key="5">
    <source>
        <dbReference type="ARBA" id="ARBA00023315"/>
    </source>
</evidence>
<dbReference type="AlphaFoldDB" id="A0A1G2HG55"/>
<dbReference type="GO" id="GO:0031405">
    <property type="term" value="F:lipoic acid binding"/>
    <property type="evidence" value="ECO:0007669"/>
    <property type="project" value="TreeGrafter"/>
</dbReference>
<protein>
    <recommendedName>
        <fullName evidence="6">Dihydrolipoamide acetyltransferase component of pyruvate dehydrogenase complex</fullName>
        <ecNumber evidence="6">2.3.1.-</ecNumber>
    </recommendedName>
</protein>
<dbReference type="Pfam" id="PF00198">
    <property type="entry name" value="2-oxoacid_dh"/>
    <property type="match status" value="1"/>
</dbReference>
<comment type="caution">
    <text evidence="9">The sequence shown here is derived from an EMBL/GenBank/DDBJ whole genome shotgun (WGS) entry which is preliminary data.</text>
</comment>
<dbReference type="CDD" id="cd06849">
    <property type="entry name" value="lipoyl_domain"/>
    <property type="match status" value="1"/>
</dbReference>